<evidence type="ECO:0000256" key="2">
    <source>
        <dbReference type="RuleBase" id="RU003690"/>
    </source>
</evidence>
<dbReference type="SUPFAM" id="SSF51445">
    <property type="entry name" value="(Trans)glycosidases"/>
    <property type="match status" value="1"/>
</dbReference>
<dbReference type="Gene3D" id="3.20.20.80">
    <property type="entry name" value="Glycosidases"/>
    <property type="match status" value="1"/>
</dbReference>
<comment type="similarity">
    <text evidence="1 2">Belongs to the glycosyl hydrolase 1 family.</text>
</comment>
<dbReference type="GO" id="GO:0005975">
    <property type="term" value="P:carbohydrate metabolic process"/>
    <property type="evidence" value="ECO:0007669"/>
    <property type="project" value="InterPro"/>
</dbReference>
<accession>A0AAD8U239</accession>
<proteinExistence type="inferred from homology"/>
<dbReference type="InterPro" id="IPR017853">
    <property type="entry name" value="GH"/>
</dbReference>
<dbReference type="EMBL" id="JAUUTY010000001">
    <property type="protein sequence ID" value="KAK1696255.1"/>
    <property type="molecule type" value="Genomic_DNA"/>
</dbReference>
<dbReference type="GO" id="GO:0008422">
    <property type="term" value="F:beta-glucosidase activity"/>
    <property type="evidence" value="ECO:0007669"/>
    <property type="project" value="UniProtKB-ARBA"/>
</dbReference>
<dbReference type="PANTHER" id="PTHR10353:SF65">
    <property type="entry name" value="BETA-GLUCOSIDASE 27"/>
    <property type="match status" value="1"/>
</dbReference>
<evidence type="ECO:0000256" key="1">
    <source>
        <dbReference type="ARBA" id="ARBA00010838"/>
    </source>
</evidence>
<dbReference type="PRINTS" id="PR00131">
    <property type="entry name" value="GLHYDRLASE1"/>
</dbReference>
<gene>
    <name evidence="3" type="ORF">QYE76_012952</name>
</gene>
<dbReference type="PANTHER" id="PTHR10353">
    <property type="entry name" value="GLYCOSYL HYDROLASE"/>
    <property type="match status" value="1"/>
</dbReference>
<evidence type="ECO:0000313" key="3">
    <source>
        <dbReference type="EMBL" id="KAK1696255.1"/>
    </source>
</evidence>
<organism evidence="3 4">
    <name type="scientific">Lolium multiflorum</name>
    <name type="common">Italian ryegrass</name>
    <name type="synonym">Lolium perenne subsp. multiflorum</name>
    <dbReference type="NCBI Taxonomy" id="4521"/>
    <lineage>
        <taxon>Eukaryota</taxon>
        <taxon>Viridiplantae</taxon>
        <taxon>Streptophyta</taxon>
        <taxon>Embryophyta</taxon>
        <taxon>Tracheophyta</taxon>
        <taxon>Spermatophyta</taxon>
        <taxon>Magnoliopsida</taxon>
        <taxon>Liliopsida</taxon>
        <taxon>Poales</taxon>
        <taxon>Poaceae</taxon>
        <taxon>BOP clade</taxon>
        <taxon>Pooideae</taxon>
        <taxon>Poodae</taxon>
        <taxon>Poeae</taxon>
        <taxon>Poeae Chloroplast Group 2 (Poeae type)</taxon>
        <taxon>Loliodinae</taxon>
        <taxon>Loliinae</taxon>
        <taxon>Lolium</taxon>
    </lineage>
</organism>
<evidence type="ECO:0000313" key="4">
    <source>
        <dbReference type="Proteomes" id="UP001231189"/>
    </source>
</evidence>
<dbReference type="InterPro" id="IPR001360">
    <property type="entry name" value="Glyco_hydro_1"/>
</dbReference>
<evidence type="ECO:0008006" key="5">
    <source>
        <dbReference type="Google" id="ProtNLM"/>
    </source>
</evidence>
<comment type="caution">
    <text evidence="3">The sequence shown here is derived from an EMBL/GenBank/DDBJ whole genome shotgun (WGS) entry which is preliminary data.</text>
</comment>
<name>A0AAD8U239_LOLMU</name>
<sequence length="106" mass="12504">MYVGGDTPIYITENGTVEGNNSTIPIKEALKDGTRTMFHYNHLKFVRKAIQQGVNVKGYFTWTFMDCFEFGDGFKDRFGLVYVDRATLKRYRKTSSYWLENFLKRY</sequence>
<dbReference type="Proteomes" id="UP001231189">
    <property type="component" value="Unassembled WGS sequence"/>
</dbReference>
<keyword evidence="4" id="KW-1185">Reference proteome</keyword>
<dbReference type="AlphaFoldDB" id="A0AAD8U239"/>
<dbReference type="Pfam" id="PF00232">
    <property type="entry name" value="Glyco_hydro_1"/>
    <property type="match status" value="1"/>
</dbReference>
<protein>
    <recommendedName>
        <fullName evidence="5">Beta-glucosidase</fullName>
    </recommendedName>
</protein>
<reference evidence="3" key="1">
    <citation type="submission" date="2023-07" db="EMBL/GenBank/DDBJ databases">
        <title>A chromosome-level genome assembly of Lolium multiflorum.</title>
        <authorList>
            <person name="Chen Y."/>
            <person name="Copetti D."/>
            <person name="Kolliker R."/>
            <person name="Studer B."/>
        </authorList>
    </citation>
    <scope>NUCLEOTIDE SEQUENCE</scope>
    <source>
        <strain evidence="3">02402/16</strain>
        <tissue evidence="3">Leaf</tissue>
    </source>
</reference>